<keyword evidence="1" id="KW-0812">Transmembrane</keyword>
<feature type="transmembrane region" description="Helical" evidence="1">
    <location>
        <begin position="35"/>
        <end position="59"/>
    </location>
</feature>
<proteinExistence type="predicted"/>
<name>A0ABM1N263_NICVS</name>
<keyword evidence="1" id="KW-0472">Membrane</keyword>
<keyword evidence="2" id="KW-1185">Reference proteome</keyword>
<dbReference type="InterPro" id="IPR045034">
    <property type="entry name" value="O-acyltransferase_WSD1-like"/>
</dbReference>
<dbReference type="GeneID" id="108565806"/>
<dbReference type="RefSeq" id="XP_017780913.1">
    <property type="nucleotide sequence ID" value="XM_017925424.1"/>
</dbReference>
<evidence type="ECO:0000313" key="3">
    <source>
        <dbReference type="RefSeq" id="XP_017780913.1"/>
    </source>
</evidence>
<accession>A0ABM1N263</accession>
<dbReference type="Proteomes" id="UP000695000">
    <property type="component" value="Unplaced"/>
</dbReference>
<dbReference type="PANTHER" id="PTHR31650">
    <property type="entry name" value="O-ACYLTRANSFERASE (WSD1-LIKE) FAMILY PROTEIN"/>
    <property type="match status" value="1"/>
</dbReference>
<organism evidence="2 3">
    <name type="scientific">Nicrophorus vespilloides</name>
    <name type="common">Boreal carrion beetle</name>
    <dbReference type="NCBI Taxonomy" id="110193"/>
    <lineage>
        <taxon>Eukaryota</taxon>
        <taxon>Metazoa</taxon>
        <taxon>Ecdysozoa</taxon>
        <taxon>Arthropoda</taxon>
        <taxon>Hexapoda</taxon>
        <taxon>Insecta</taxon>
        <taxon>Pterygota</taxon>
        <taxon>Neoptera</taxon>
        <taxon>Endopterygota</taxon>
        <taxon>Coleoptera</taxon>
        <taxon>Polyphaga</taxon>
        <taxon>Staphyliniformia</taxon>
        <taxon>Silphidae</taxon>
        <taxon>Nicrophorinae</taxon>
        <taxon>Nicrophorus</taxon>
    </lineage>
</organism>
<keyword evidence="1" id="KW-1133">Transmembrane helix</keyword>
<reference evidence="3" key="1">
    <citation type="submission" date="2025-08" db="UniProtKB">
        <authorList>
            <consortium name="RefSeq"/>
        </authorList>
    </citation>
    <scope>IDENTIFICATION</scope>
    <source>
        <tissue evidence="3">Whole Larva</tissue>
    </source>
</reference>
<evidence type="ECO:0000313" key="2">
    <source>
        <dbReference type="Proteomes" id="UP000695000"/>
    </source>
</evidence>
<dbReference type="PANTHER" id="PTHR31650:SF1">
    <property type="entry name" value="WAX ESTER SYNTHASE_DIACYLGLYCEROL ACYLTRANSFERASE 4-RELATED"/>
    <property type="match status" value="1"/>
</dbReference>
<evidence type="ECO:0000256" key="1">
    <source>
        <dbReference type="SAM" id="Phobius"/>
    </source>
</evidence>
<feature type="transmembrane region" description="Helical" evidence="1">
    <location>
        <begin position="7"/>
        <end position="23"/>
    </location>
</feature>
<gene>
    <name evidence="3" type="primary">LOC108565806</name>
</gene>
<sequence>MQSLRKLLDIGNLYTFFYIYGTFKHSNLIGQLHWIILLPLSLICTIFLCLLLIIIAIYYEIINFVLRLKHGDDYCGIMDGSDVIWVVEEVTSPFIKTLLMVDAKDGEDCEPLFEFMKSTYEKIAKTHTKMSWVRRYFMGYGYFLKTHINIQEHVKYLEDYKDVEGLNLLMDKLSDSPLPAGNTALWEVYVGRVPLKWDKNGGKVQYPIFAKYHHSLGDGMSLMTLITSQFIVNGVNIVKESCETYRNVLKKSALTKSKPTFLENVKKLFNKSYYITYFGLLDDKDENMLHQNRLSNEKHICYSLEKESTNYVEKVKSIKNRFKGISFNDVIMSAFSASCAEYYMCHDKNPPENIRFALPYYIASSDFNSIVTTGTNGEIVANLNNNLALGFLNIPIKDKDITRNMVDRLMCINKNSTISKDSLDFPFVY</sequence>
<protein>
    <submittedName>
        <fullName evidence="3">Uncharacterized protein LOC108565806</fullName>
    </submittedName>
</protein>